<reference evidence="1" key="1">
    <citation type="submission" date="2022-11" db="EMBL/GenBank/DDBJ databases">
        <authorList>
            <person name="Petersen C."/>
        </authorList>
    </citation>
    <scope>NUCLEOTIDE SEQUENCE</scope>
    <source>
        <strain evidence="1">IBT 26290</strain>
    </source>
</reference>
<dbReference type="RefSeq" id="XP_056547047.1">
    <property type="nucleotide sequence ID" value="XM_056683441.1"/>
</dbReference>
<gene>
    <name evidence="1" type="ORF">N7482_001316</name>
</gene>
<dbReference type="OrthoDB" id="4332871at2759"/>
<dbReference type="AlphaFoldDB" id="A0A9W9IFS5"/>
<reference evidence="1" key="2">
    <citation type="journal article" date="2023" name="IMA Fungus">
        <title>Comparative genomic study of the Penicillium genus elucidates a diverse pangenome and 15 lateral gene transfer events.</title>
        <authorList>
            <person name="Petersen C."/>
            <person name="Sorensen T."/>
            <person name="Nielsen M.R."/>
            <person name="Sondergaard T.E."/>
            <person name="Sorensen J.L."/>
            <person name="Fitzpatrick D.A."/>
            <person name="Frisvad J.C."/>
            <person name="Nielsen K.L."/>
        </authorList>
    </citation>
    <scope>NUCLEOTIDE SEQUENCE</scope>
    <source>
        <strain evidence="1">IBT 26290</strain>
    </source>
</reference>
<evidence type="ECO:0000313" key="1">
    <source>
        <dbReference type="EMBL" id="KAJ5175439.1"/>
    </source>
</evidence>
<keyword evidence="2" id="KW-1185">Reference proteome</keyword>
<comment type="caution">
    <text evidence="1">The sequence shown here is derived from an EMBL/GenBank/DDBJ whole genome shotgun (WGS) entry which is preliminary data.</text>
</comment>
<proteinExistence type="predicted"/>
<organism evidence="1 2">
    <name type="scientific">Penicillium canariense</name>
    <dbReference type="NCBI Taxonomy" id="189055"/>
    <lineage>
        <taxon>Eukaryota</taxon>
        <taxon>Fungi</taxon>
        <taxon>Dikarya</taxon>
        <taxon>Ascomycota</taxon>
        <taxon>Pezizomycotina</taxon>
        <taxon>Eurotiomycetes</taxon>
        <taxon>Eurotiomycetidae</taxon>
        <taxon>Eurotiales</taxon>
        <taxon>Aspergillaceae</taxon>
        <taxon>Penicillium</taxon>
    </lineage>
</organism>
<name>A0A9W9IFS5_9EURO</name>
<dbReference type="GeneID" id="81422617"/>
<protein>
    <submittedName>
        <fullName evidence="1">Uncharacterized protein</fullName>
    </submittedName>
</protein>
<accession>A0A9W9IFS5</accession>
<sequence>MSKLWAACAEAGPLAALPLEKIQGIACAFQAFYRTFRCFRRILRHQRTTLESYHEFQQTWDECNDFLHHNPGWRQDTVPQTTLLHEIACYVYNHEDLDLLEKRLQLQLHIMNAKLDDIILNLFAVVLRQSEVVSDGAAAQYDETLPSTLTSVEQNTWPLYRHLIELREAKPPSLSAAHCEQLWILVVARFRDHELPCHGTQLMFSRDFQLSDKKTLREYSQQSLKQRQSAYRTQRPAPYLRRRVYSHEQGGNLATL</sequence>
<evidence type="ECO:0000313" key="2">
    <source>
        <dbReference type="Proteomes" id="UP001149163"/>
    </source>
</evidence>
<dbReference type="Proteomes" id="UP001149163">
    <property type="component" value="Unassembled WGS sequence"/>
</dbReference>
<dbReference type="EMBL" id="JAPQKN010000001">
    <property type="protein sequence ID" value="KAJ5175439.1"/>
    <property type="molecule type" value="Genomic_DNA"/>
</dbReference>